<organism evidence="1">
    <name type="scientific">Aeromonas caviae</name>
    <name type="common">Aeromonas punctata</name>
    <dbReference type="NCBI Taxonomy" id="648"/>
    <lineage>
        <taxon>Bacteria</taxon>
        <taxon>Pseudomonadati</taxon>
        <taxon>Pseudomonadota</taxon>
        <taxon>Gammaproteobacteria</taxon>
        <taxon>Aeromonadales</taxon>
        <taxon>Aeromonadaceae</taxon>
        <taxon>Aeromonas</taxon>
    </lineage>
</organism>
<protein>
    <submittedName>
        <fullName evidence="1">Uncharacterized protein</fullName>
    </submittedName>
</protein>
<evidence type="ECO:0000313" key="1">
    <source>
        <dbReference type="EMBL" id="QQA59648.1"/>
    </source>
</evidence>
<proteinExistence type="predicted"/>
<reference evidence="1" key="1">
    <citation type="submission" date="2020-12" db="EMBL/GenBank/DDBJ databases">
        <title>GES Beta-lactamases isolated from hospital effluents in Brazil.</title>
        <authorList>
            <person name="Conte D."/>
            <person name="Mesa D."/>
            <person name="Palmeiro J.K."/>
            <person name="Dalla-Costa L.M."/>
        </authorList>
    </citation>
    <scope>NUCLEOTIDE SEQUENCE [LARGE SCALE GENOMIC DNA]</scope>
    <source>
        <strain evidence="1">Aero21</strain>
    </source>
</reference>
<gene>
    <name evidence="1" type="ORF">JC965_15390</name>
</gene>
<name>A0A7T3X095_AERCA</name>
<dbReference type="AlphaFoldDB" id="A0A7T3X095"/>
<accession>A0A7T3X095</accession>
<dbReference type="EMBL" id="CP065937">
    <property type="protein sequence ID" value="QQA59648.1"/>
    <property type="molecule type" value="Genomic_DNA"/>
</dbReference>
<dbReference type="RefSeq" id="WP_198497295.1">
    <property type="nucleotide sequence ID" value="NZ_BPNH01000108.1"/>
</dbReference>
<sequence>MNKLHLILDYLLHVNSNKYHLHFIVLFCPDINNLGHVGGEAGKARVAGTPSAIGGNMATPSKLSGRAHHGRLMKVTAFTFTAN</sequence>